<accession>W9AMY0</accession>
<dbReference type="Proteomes" id="UP000028863">
    <property type="component" value="Unassembled WGS sequence"/>
</dbReference>
<organism evidence="2 3">
    <name type="scientific">Oceanobacillus picturae</name>
    <dbReference type="NCBI Taxonomy" id="171693"/>
    <lineage>
        <taxon>Bacteria</taxon>
        <taxon>Bacillati</taxon>
        <taxon>Bacillota</taxon>
        <taxon>Bacilli</taxon>
        <taxon>Bacillales</taxon>
        <taxon>Bacillaceae</taxon>
        <taxon>Oceanobacillus</taxon>
    </lineage>
</organism>
<keyword evidence="1" id="KW-0812">Transmembrane</keyword>
<reference evidence="2" key="1">
    <citation type="submission" date="2014-03" db="EMBL/GenBank/DDBJ databases">
        <title>Draft genome sequencing of Oceanobacillus picturae strain S1 isolated from human gut.</title>
        <authorList>
            <person name="Croce O."/>
            <person name="Lagier J.C."/>
            <person name="Raoult D."/>
        </authorList>
    </citation>
    <scope>NUCLEOTIDE SEQUENCE [LARGE SCALE GENOMIC DNA]</scope>
    <source>
        <strain evidence="2">S1</strain>
    </source>
</reference>
<proteinExistence type="predicted"/>
<evidence type="ECO:0000313" key="3">
    <source>
        <dbReference type="Proteomes" id="UP000028863"/>
    </source>
</evidence>
<name>W9AMY0_9BACI</name>
<feature type="transmembrane region" description="Helical" evidence="1">
    <location>
        <begin position="12"/>
        <end position="33"/>
    </location>
</feature>
<keyword evidence="3" id="KW-1185">Reference proteome</keyword>
<sequence>MNRTGSISKFREYLWICYALFSIIFIQGTRMPFSEVK</sequence>
<dbReference type="STRING" id="171693.BN988_02549"/>
<protein>
    <submittedName>
        <fullName evidence="2">Uncharacterized protein</fullName>
    </submittedName>
</protein>
<dbReference type="NCBIfam" id="NF041642">
    <property type="entry name" value="RAxF_45"/>
    <property type="match status" value="1"/>
</dbReference>
<dbReference type="InterPro" id="IPR048146">
    <property type="entry name" value="RAxF_45-like"/>
</dbReference>
<gene>
    <name evidence="2" type="ORF">BN988_02549</name>
</gene>
<evidence type="ECO:0000256" key="1">
    <source>
        <dbReference type="SAM" id="Phobius"/>
    </source>
</evidence>
<keyword evidence="1" id="KW-0472">Membrane</keyword>
<dbReference type="AlphaFoldDB" id="W9AMY0"/>
<reference evidence="2" key="2">
    <citation type="submission" date="2014-03" db="EMBL/GenBank/DDBJ databases">
        <authorList>
            <person name="Urmite Genomes"/>
        </authorList>
    </citation>
    <scope>NUCLEOTIDE SEQUENCE</scope>
    <source>
        <strain evidence="2">S1</strain>
    </source>
</reference>
<evidence type="ECO:0000313" key="2">
    <source>
        <dbReference type="EMBL" id="CDO04011.1"/>
    </source>
</evidence>
<dbReference type="EMBL" id="CCAX010000002">
    <property type="protein sequence ID" value="CDO04011.1"/>
    <property type="molecule type" value="Genomic_DNA"/>
</dbReference>
<dbReference type="RefSeq" id="WP_286163045.1">
    <property type="nucleotide sequence ID" value="NZ_BBXV01000008.1"/>
</dbReference>
<comment type="caution">
    <text evidence="2">The sequence shown here is derived from an EMBL/GenBank/DDBJ whole genome shotgun (WGS) entry which is preliminary data.</text>
</comment>
<keyword evidence="1" id="KW-1133">Transmembrane helix</keyword>